<name>A0ABU8XQY6_9PROT</name>
<dbReference type="RefSeq" id="WP_418159481.1">
    <property type="nucleotide sequence ID" value="NZ_JBBLZC010000009.1"/>
</dbReference>
<feature type="domain" description="Glycosyltransferase subfamily 4-like N-terminal" evidence="1">
    <location>
        <begin position="44"/>
        <end position="233"/>
    </location>
</feature>
<reference evidence="2 3" key="1">
    <citation type="submission" date="2024-01" db="EMBL/GenBank/DDBJ databases">
        <title>Multi-omics insights into the function and evolution of sodium benzoate biodegradation pathways in Benzoatithermus flavus gen. nov., sp. nov. from hot spring.</title>
        <authorList>
            <person name="Hu C.-J."/>
            <person name="Li W.-J."/>
        </authorList>
    </citation>
    <scope>NUCLEOTIDE SEQUENCE [LARGE SCALE GENOMIC DNA]</scope>
    <source>
        <strain evidence="2 3">SYSU G07066</strain>
    </source>
</reference>
<dbReference type="CDD" id="cd03811">
    <property type="entry name" value="GT4_GT28_WabH-like"/>
    <property type="match status" value="1"/>
</dbReference>
<dbReference type="Pfam" id="PF13692">
    <property type="entry name" value="Glyco_trans_1_4"/>
    <property type="match status" value="1"/>
</dbReference>
<dbReference type="Proteomes" id="UP001375743">
    <property type="component" value="Unassembled WGS sequence"/>
</dbReference>
<organism evidence="2 3">
    <name type="scientific">Benzoatithermus flavus</name>
    <dbReference type="NCBI Taxonomy" id="3108223"/>
    <lineage>
        <taxon>Bacteria</taxon>
        <taxon>Pseudomonadati</taxon>
        <taxon>Pseudomonadota</taxon>
        <taxon>Alphaproteobacteria</taxon>
        <taxon>Geminicoccales</taxon>
        <taxon>Geminicoccaceae</taxon>
        <taxon>Benzoatithermus</taxon>
    </lineage>
</organism>
<keyword evidence="2" id="KW-0808">Transferase</keyword>
<dbReference type="PANTHER" id="PTHR12526:SF638">
    <property type="entry name" value="SPORE COAT PROTEIN SA"/>
    <property type="match status" value="1"/>
</dbReference>
<gene>
    <name evidence="2" type="ORF">U1T56_10745</name>
</gene>
<protein>
    <submittedName>
        <fullName evidence="2">Glycosyltransferase</fullName>
        <ecNumber evidence="2">2.4.-.-</ecNumber>
    </submittedName>
</protein>
<dbReference type="Gene3D" id="3.40.50.2000">
    <property type="entry name" value="Glycogen Phosphorylase B"/>
    <property type="match status" value="2"/>
</dbReference>
<dbReference type="GO" id="GO:0016757">
    <property type="term" value="F:glycosyltransferase activity"/>
    <property type="evidence" value="ECO:0007669"/>
    <property type="project" value="UniProtKB-KW"/>
</dbReference>
<evidence type="ECO:0000259" key="1">
    <source>
        <dbReference type="Pfam" id="PF13439"/>
    </source>
</evidence>
<keyword evidence="3" id="KW-1185">Reference proteome</keyword>
<dbReference type="Pfam" id="PF13439">
    <property type="entry name" value="Glyco_transf_4"/>
    <property type="match status" value="1"/>
</dbReference>
<sequence length="443" mass="48074">MTLKAAALTATDGAVPVAHVRRPGAVRTASRRRIAVLMPDLGGGGVQKMTLALAAAFSAHGHEVDLVVYHVEGELEAMVPPQLGVHPLRPNSRLVARLLPLLADPLGLPRLLLPVLLTRRPARTLVYLADLARYLRERRPDALLAAAPHQNLEAVWAKRLAGVPTRLLISERTVPSQVLPTSDLWRNRFLPPLMHRTYQQADVIVSVSEALGDDLAKLTGIPRQRITAIYNPVVGPEIERLVAEPVDHPWFAPDQPPVILGMGRLSDQKDFPTLIRAFAKVRARRRARLVIFGSAKDAAKTELRRGEIKALAERLGVGTDVDAPGFTANPFAYMARAALFVLSSRYEGLPGVLIQAMATGCPVVSTDCPSGPMEILDNGRFGPLVPVGDVEGIAAAIEQVLDHPLPREVLKGRARAFSVERAVRRYLEVLFGEEAAVPDVAEA</sequence>
<comment type="caution">
    <text evidence="2">The sequence shown here is derived from an EMBL/GenBank/DDBJ whole genome shotgun (WGS) entry which is preliminary data.</text>
</comment>
<evidence type="ECO:0000313" key="2">
    <source>
        <dbReference type="EMBL" id="MEK0083631.1"/>
    </source>
</evidence>
<dbReference type="InterPro" id="IPR028098">
    <property type="entry name" value="Glyco_trans_4-like_N"/>
</dbReference>
<dbReference type="SUPFAM" id="SSF53756">
    <property type="entry name" value="UDP-Glycosyltransferase/glycogen phosphorylase"/>
    <property type="match status" value="1"/>
</dbReference>
<dbReference type="PANTHER" id="PTHR12526">
    <property type="entry name" value="GLYCOSYLTRANSFERASE"/>
    <property type="match status" value="1"/>
</dbReference>
<dbReference type="EC" id="2.4.-.-" evidence="2"/>
<accession>A0ABU8XQY6</accession>
<dbReference type="EMBL" id="JBBLZC010000009">
    <property type="protein sequence ID" value="MEK0083631.1"/>
    <property type="molecule type" value="Genomic_DNA"/>
</dbReference>
<keyword evidence="2" id="KW-0328">Glycosyltransferase</keyword>
<proteinExistence type="predicted"/>
<evidence type="ECO:0000313" key="3">
    <source>
        <dbReference type="Proteomes" id="UP001375743"/>
    </source>
</evidence>